<accession>A0A5C7B7H3</accession>
<feature type="domain" description="MotA/TolQ/ExbB proton channel" evidence="8">
    <location>
        <begin position="61"/>
        <end position="122"/>
    </location>
</feature>
<keyword evidence="5 7" id="KW-0472">Membrane</keyword>
<feature type="transmembrane region" description="Helical" evidence="7">
    <location>
        <begin position="107"/>
        <end position="129"/>
    </location>
</feature>
<feature type="transmembrane region" description="Helical" evidence="7">
    <location>
        <begin position="27"/>
        <end position="48"/>
    </location>
</feature>
<comment type="similarity">
    <text evidence="6">Belongs to the exbB/tolQ family.</text>
</comment>
<dbReference type="Proteomes" id="UP000321938">
    <property type="component" value="Unassembled WGS sequence"/>
</dbReference>
<evidence type="ECO:0000256" key="2">
    <source>
        <dbReference type="ARBA" id="ARBA00022475"/>
    </source>
</evidence>
<evidence type="ECO:0000256" key="6">
    <source>
        <dbReference type="RuleBase" id="RU004057"/>
    </source>
</evidence>
<dbReference type="GO" id="GO:0005886">
    <property type="term" value="C:plasma membrane"/>
    <property type="evidence" value="ECO:0007669"/>
    <property type="project" value="UniProtKB-SubCell"/>
</dbReference>
<comment type="subcellular location">
    <subcellularLocation>
        <location evidence="1">Cell membrane</location>
        <topology evidence="1">Multi-pass membrane protein</topology>
    </subcellularLocation>
    <subcellularLocation>
        <location evidence="6">Membrane</location>
        <topology evidence="6">Multi-pass membrane protein</topology>
    </subcellularLocation>
</comment>
<evidence type="ECO:0000313" key="10">
    <source>
        <dbReference type="Proteomes" id="UP000321938"/>
    </source>
</evidence>
<evidence type="ECO:0000256" key="4">
    <source>
        <dbReference type="ARBA" id="ARBA00022989"/>
    </source>
</evidence>
<feature type="transmembrane region" description="Helical" evidence="7">
    <location>
        <begin position="69"/>
        <end position="87"/>
    </location>
</feature>
<evidence type="ECO:0000259" key="8">
    <source>
        <dbReference type="Pfam" id="PF01618"/>
    </source>
</evidence>
<keyword evidence="10" id="KW-1185">Reference proteome</keyword>
<dbReference type="AlphaFoldDB" id="A0A5C7B7H3"/>
<keyword evidence="4 7" id="KW-1133">Transmembrane helix</keyword>
<keyword evidence="6" id="KW-0653">Protein transport</keyword>
<dbReference type="InterPro" id="IPR002898">
    <property type="entry name" value="MotA_ExbB_proton_chnl"/>
</dbReference>
<evidence type="ECO:0000313" key="9">
    <source>
        <dbReference type="EMBL" id="TXE17522.1"/>
    </source>
</evidence>
<evidence type="ECO:0000256" key="3">
    <source>
        <dbReference type="ARBA" id="ARBA00022692"/>
    </source>
</evidence>
<evidence type="ECO:0000256" key="7">
    <source>
        <dbReference type="SAM" id="Phobius"/>
    </source>
</evidence>
<keyword evidence="3 7" id="KW-0812">Transmembrane</keyword>
<protein>
    <submittedName>
        <fullName evidence="9">MotA/TolQ/ExbB proton channel family protein</fullName>
    </submittedName>
</protein>
<name>A0A5C7B7H3_9FLAO</name>
<keyword evidence="2" id="KW-1003">Cell membrane</keyword>
<dbReference type="EMBL" id="VOSB01000012">
    <property type="protein sequence ID" value="TXE17522.1"/>
    <property type="molecule type" value="Genomic_DNA"/>
</dbReference>
<proteinExistence type="inferred from homology"/>
<dbReference type="OrthoDB" id="1001678at2"/>
<evidence type="ECO:0000256" key="5">
    <source>
        <dbReference type="ARBA" id="ARBA00023136"/>
    </source>
</evidence>
<dbReference type="RefSeq" id="WP_037051693.1">
    <property type="nucleotide sequence ID" value="NZ_VOSB01000012.1"/>
</dbReference>
<organism evidence="9 10">
    <name type="scientific">Psychroserpens burtonensis</name>
    <dbReference type="NCBI Taxonomy" id="49278"/>
    <lineage>
        <taxon>Bacteria</taxon>
        <taxon>Pseudomonadati</taxon>
        <taxon>Bacteroidota</taxon>
        <taxon>Flavobacteriia</taxon>
        <taxon>Flavobacteriales</taxon>
        <taxon>Flavobacteriaceae</taxon>
        <taxon>Psychroserpens</taxon>
    </lineage>
</organism>
<keyword evidence="6" id="KW-0813">Transport</keyword>
<gene>
    <name evidence="9" type="ORF">ES692_09635</name>
</gene>
<evidence type="ECO:0000256" key="1">
    <source>
        <dbReference type="ARBA" id="ARBA00004651"/>
    </source>
</evidence>
<dbReference type="STRING" id="1123037.GCA_000425305_01817"/>
<dbReference type="Pfam" id="PF01618">
    <property type="entry name" value="MotA_ExbB"/>
    <property type="match status" value="1"/>
</dbReference>
<sequence length="140" mass="14933">MNTVTITLNGFYSQTIVANIFTDGGTLFMSLILMCLLAALFFIIRGFINVKKSVAIANKSLKLATDFSLLGLVMGFLASILGLISAFDSLEAIGNVDPAVFAGGLKISLLTATFGLFTFVVARIGIFILRLMLPAEDVSE</sequence>
<dbReference type="GO" id="GO:0015031">
    <property type="term" value="P:protein transport"/>
    <property type="evidence" value="ECO:0007669"/>
    <property type="project" value="UniProtKB-KW"/>
</dbReference>
<comment type="caution">
    <text evidence="9">The sequence shown here is derived from an EMBL/GenBank/DDBJ whole genome shotgun (WGS) entry which is preliminary data.</text>
</comment>
<reference evidence="9 10" key="1">
    <citation type="submission" date="2019-08" db="EMBL/GenBank/DDBJ databases">
        <title>Genome of Psychroserpens burtonensis ACAM 167.</title>
        <authorList>
            <person name="Bowman J.P."/>
        </authorList>
    </citation>
    <scope>NUCLEOTIDE SEQUENCE [LARGE SCALE GENOMIC DNA]</scope>
    <source>
        <strain evidence="9 10">ACAM 167</strain>
    </source>
</reference>